<accession>A0A5E6ZXJ6</accession>
<reference evidence="6 7" key="1">
    <citation type="submission" date="2019-09" db="EMBL/GenBank/DDBJ databases">
        <authorList>
            <person name="Chandra G."/>
            <person name="Truman W A."/>
        </authorList>
    </citation>
    <scope>NUCLEOTIDE SEQUENCE [LARGE SCALE GENOMIC DNA]</scope>
    <source>
        <strain evidence="6">PS712</strain>
    </source>
</reference>
<dbReference type="PRINTS" id="PR00039">
    <property type="entry name" value="HTHLYSR"/>
</dbReference>
<evidence type="ECO:0000256" key="1">
    <source>
        <dbReference type="ARBA" id="ARBA00009437"/>
    </source>
</evidence>
<dbReference type="Pfam" id="PF03466">
    <property type="entry name" value="LysR_substrate"/>
    <property type="match status" value="1"/>
</dbReference>
<dbReference type="PANTHER" id="PTHR30126">
    <property type="entry name" value="HTH-TYPE TRANSCRIPTIONAL REGULATOR"/>
    <property type="match status" value="1"/>
</dbReference>
<name>A0A5E6ZXJ6_PSEFL</name>
<dbReference type="PANTHER" id="PTHR30126:SF91">
    <property type="entry name" value="LYSR FAMILY TRANSCRIPTIONAL REGULATOR"/>
    <property type="match status" value="1"/>
</dbReference>
<dbReference type="Gene3D" id="1.10.10.10">
    <property type="entry name" value="Winged helix-like DNA-binding domain superfamily/Winged helix DNA-binding domain"/>
    <property type="match status" value="1"/>
</dbReference>
<comment type="similarity">
    <text evidence="1">Belongs to the LysR transcriptional regulatory family.</text>
</comment>
<evidence type="ECO:0000256" key="4">
    <source>
        <dbReference type="ARBA" id="ARBA00023163"/>
    </source>
</evidence>
<gene>
    <name evidence="6" type="primary">argP_1</name>
    <name evidence="6" type="ORF">PS712_00428</name>
</gene>
<feature type="domain" description="HTH lysR-type" evidence="5">
    <location>
        <begin position="3"/>
        <end position="60"/>
    </location>
</feature>
<dbReference type="OrthoDB" id="196624at2"/>
<proteinExistence type="inferred from homology"/>
<evidence type="ECO:0000256" key="2">
    <source>
        <dbReference type="ARBA" id="ARBA00023015"/>
    </source>
</evidence>
<evidence type="ECO:0000313" key="6">
    <source>
        <dbReference type="EMBL" id="VVN71310.1"/>
    </source>
</evidence>
<dbReference type="Proteomes" id="UP000326018">
    <property type="component" value="Unassembled WGS sequence"/>
</dbReference>
<dbReference type="EMBL" id="CABVIB010000002">
    <property type="protein sequence ID" value="VVN71310.1"/>
    <property type="molecule type" value="Genomic_DNA"/>
</dbReference>
<dbReference type="GO" id="GO:0003700">
    <property type="term" value="F:DNA-binding transcription factor activity"/>
    <property type="evidence" value="ECO:0007669"/>
    <property type="project" value="InterPro"/>
</dbReference>
<sequence length="311" mass="35010">MRLSLEQLAAFSAVVSERSFSAAARKLGKSQSAVSISVGNLEIDLGITLFDRSQRYPQLTNEGRALLRDAEAILGQCFNMENRASSLAEELETELVISIDEAIPYASLAPVLEEFSRRFTHVDLTVLHPSGQDALAMIEEKKVLFGVMCTRTHYPRNLQFIRLGSITFSNVACRDHPLAGMPTVSFNQLSNYRQLIYLPFQDRLPTSEYLNSPNHWRVESYLTLMDMLRAGMGWATVPRQLMQALGRNGEFVELQLEAYPCTDWKVGVDLVWSSSLRSGKAGTWLRDALGRTSIKMQKMKFIQAISTHQKI</sequence>
<dbReference type="GO" id="GO:0000976">
    <property type="term" value="F:transcription cis-regulatory region binding"/>
    <property type="evidence" value="ECO:0007669"/>
    <property type="project" value="TreeGrafter"/>
</dbReference>
<dbReference type="Pfam" id="PF00126">
    <property type="entry name" value="HTH_1"/>
    <property type="match status" value="1"/>
</dbReference>
<protein>
    <submittedName>
        <fullName evidence="6">HTH-type transcriptional regulator ArgP</fullName>
    </submittedName>
</protein>
<dbReference type="AlphaFoldDB" id="A0A5E6ZXJ6"/>
<dbReference type="SUPFAM" id="SSF46785">
    <property type="entry name" value="Winged helix' DNA-binding domain"/>
    <property type="match status" value="1"/>
</dbReference>
<keyword evidence="2" id="KW-0805">Transcription regulation</keyword>
<dbReference type="InterPro" id="IPR005119">
    <property type="entry name" value="LysR_subst-bd"/>
</dbReference>
<dbReference type="InterPro" id="IPR036388">
    <property type="entry name" value="WH-like_DNA-bd_sf"/>
</dbReference>
<dbReference type="InterPro" id="IPR000847">
    <property type="entry name" value="LysR_HTH_N"/>
</dbReference>
<dbReference type="PROSITE" id="PS50931">
    <property type="entry name" value="HTH_LYSR"/>
    <property type="match status" value="1"/>
</dbReference>
<keyword evidence="3" id="KW-0238">DNA-binding</keyword>
<evidence type="ECO:0000259" key="5">
    <source>
        <dbReference type="PROSITE" id="PS50931"/>
    </source>
</evidence>
<dbReference type="Gene3D" id="3.40.190.290">
    <property type="match status" value="1"/>
</dbReference>
<dbReference type="FunFam" id="1.10.10.10:FF:000001">
    <property type="entry name" value="LysR family transcriptional regulator"/>
    <property type="match status" value="1"/>
</dbReference>
<dbReference type="InterPro" id="IPR036390">
    <property type="entry name" value="WH_DNA-bd_sf"/>
</dbReference>
<organism evidence="6 7">
    <name type="scientific">Pseudomonas fluorescens</name>
    <dbReference type="NCBI Taxonomy" id="294"/>
    <lineage>
        <taxon>Bacteria</taxon>
        <taxon>Pseudomonadati</taxon>
        <taxon>Pseudomonadota</taxon>
        <taxon>Gammaproteobacteria</taxon>
        <taxon>Pseudomonadales</taxon>
        <taxon>Pseudomonadaceae</taxon>
        <taxon>Pseudomonas</taxon>
    </lineage>
</organism>
<dbReference type="SUPFAM" id="SSF53850">
    <property type="entry name" value="Periplasmic binding protein-like II"/>
    <property type="match status" value="1"/>
</dbReference>
<dbReference type="CDD" id="cd05466">
    <property type="entry name" value="PBP2_LTTR_substrate"/>
    <property type="match status" value="1"/>
</dbReference>
<evidence type="ECO:0000313" key="7">
    <source>
        <dbReference type="Proteomes" id="UP000326018"/>
    </source>
</evidence>
<keyword evidence="4" id="KW-0804">Transcription</keyword>
<evidence type="ECO:0000256" key="3">
    <source>
        <dbReference type="ARBA" id="ARBA00023125"/>
    </source>
</evidence>